<evidence type="ECO:0000256" key="5">
    <source>
        <dbReference type="ARBA" id="ARBA00023136"/>
    </source>
</evidence>
<feature type="transmembrane region" description="Helical" evidence="6">
    <location>
        <begin position="179"/>
        <end position="200"/>
    </location>
</feature>
<keyword evidence="8" id="KW-1185">Reference proteome</keyword>
<feature type="transmembrane region" description="Helical" evidence="6">
    <location>
        <begin position="156"/>
        <end position="174"/>
    </location>
</feature>
<keyword evidence="3 6" id="KW-0812">Transmembrane</keyword>
<sequence length="500" mass="57080">MGIVFKQSFKNTLVIYLGFLIGGINTLFLYTRFLKSDYYGLVSYVLSSSNIIMPLTAFGVQYTIVKFFSSYSNKEQKDKFLSSIIFLPLIIALPLGYFWDYFQDRIIANFPSENKIIENYTIYIYVITICCAYFEVFYSWAKVQMQSVFGNVLKELYNRVAVMILLFAVFLNVITKQEFIIYLSYAYILRALIMMLYAFNLYKPKFSFSLPDNYKEVLNYSFYIILAGSASAIILDIDKVMIPGKEAFKAAAYYTVAVFIGSFIEAPSRAMTQILQPLTSKTINDNNFKEVENLYKKSSINLLLIGGLFFVLVNTNVVELFKIMPEKGYADGVWVVLMISSAKLVSMFLGNNPSIIANSKFYRVALPIGVGSALSVYLLNKLFYNELGFGTDGLALSTLITFMIFALFRLWFVQSKMKINPFTNKTFLMVLVIGVFYVLFNFWNFSVGELYIKDIAIHPIINIALKSVLIVVSYVFIVVKLNISQQFNGVIKKVLGKFRA</sequence>
<comment type="caution">
    <text evidence="7">The sequence shown here is derived from an EMBL/GenBank/DDBJ whole genome shotgun (WGS) entry which is preliminary data.</text>
</comment>
<dbReference type="InterPro" id="IPR050833">
    <property type="entry name" value="Poly_Biosynth_Transport"/>
</dbReference>
<dbReference type="OrthoDB" id="88014at2"/>
<dbReference type="Proteomes" id="UP000194221">
    <property type="component" value="Unassembled WGS sequence"/>
</dbReference>
<dbReference type="InParanoid" id="A0A1Y2PDY4"/>
<dbReference type="Pfam" id="PF01943">
    <property type="entry name" value="Polysacc_synt"/>
    <property type="match status" value="1"/>
</dbReference>
<keyword evidence="4 6" id="KW-1133">Transmembrane helix</keyword>
<evidence type="ECO:0000256" key="2">
    <source>
        <dbReference type="ARBA" id="ARBA00022475"/>
    </source>
</evidence>
<feature type="transmembrane region" description="Helical" evidence="6">
    <location>
        <begin position="220"/>
        <end position="237"/>
    </location>
</feature>
<feature type="transmembrane region" description="Helical" evidence="6">
    <location>
        <begin position="299"/>
        <end position="317"/>
    </location>
</feature>
<feature type="transmembrane region" description="Helical" evidence="6">
    <location>
        <begin position="13"/>
        <end position="31"/>
    </location>
</feature>
<dbReference type="RefSeq" id="WP_086030349.1">
    <property type="nucleotide sequence ID" value="NZ_LAPZ01000005.1"/>
</dbReference>
<feature type="transmembrane region" description="Helical" evidence="6">
    <location>
        <begin position="80"/>
        <end position="99"/>
    </location>
</feature>
<evidence type="ECO:0000256" key="6">
    <source>
        <dbReference type="SAM" id="Phobius"/>
    </source>
</evidence>
<protein>
    <submittedName>
        <fullName evidence="7">Sugar isomerase</fullName>
    </submittedName>
</protein>
<keyword evidence="2" id="KW-1003">Cell membrane</keyword>
<dbReference type="PANTHER" id="PTHR30250:SF11">
    <property type="entry name" value="O-ANTIGEN TRANSPORTER-RELATED"/>
    <property type="match status" value="1"/>
</dbReference>
<feature type="transmembrane region" description="Helical" evidence="6">
    <location>
        <begin position="120"/>
        <end position="141"/>
    </location>
</feature>
<reference evidence="7 8" key="1">
    <citation type="submission" date="2015-03" db="EMBL/GenBank/DDBJ databases">
        <title>Genome sequence of Tenacibaculum sp. S2-2, isolated from intestinal microbiota of sea cucumber, Apostichopus japonicas.</title>
        <authorList>
            <person name="Shao Z."/>
            <person name="Wang L."/>
            <person name="Li X."/>
        </authorList>
    </citation>
    <scope>NUCLEOTIDE SEQUENCE [LARGE SCALE GENOMIC DNA]</scope>
    <source>
        <strain evidence="7 8">S2-2</strain>
    </source>
</reference>
<dbReference type="EMBL" id="LAPZ01000005">
    <property type="protein sequence ID" value="OSY87888.1"/>
    <property type="molecule type" value="Genomic_DNA"/>
</dbReference>
<feature type="transmembrane region" description="Helical" evidence="6">
    <location>
        <begin position="329"/>
        <end position="349"/>
    </location>
</feature>
<dbReference type="GO" id="GO:0016853">
    <property type="term" value="F:isomerase activity"/>
    <property type="evidence" value="ECO:0007669"/>
    <property type="project" value="UniProtKB-KW"/>
</dbReference>
<feature type="transmembrane region" description="Helical" evidence="6">
    <location>
        <begin position="463"/>
        <end position="483"/>
    </location>
</feature>
<dbReference type="GO" id="GO:0005886">
    <property type="term" value="C:plasma membrane"/>
    <property type="evidence" value="ECO:0007669"/>
    <property type="project" value="UniProtKB-SubCell"/>
</dbReference>
<organism evidence="7 8">
    <name type="scientific">Tenacibaculum holothuriorum</name>
    <dbReference type="NCBI Taxonomy" id="1635173"/>
    <lineage>
        <taxon>Bacteria</taxon>
        <taxon>Pseudomonadati</taxon>
        <taxon>Bacteroidota</taxon>
        <taxon>Flavobacteriia</taxon>
        <taxon>Flavobacteriales</taxon>
        <taxon>Flavobacteriaceae</taxon>
        <taxon>Tenacibaculum</taxon>
    </lineage>
</organism>
<feature type="transmembrane region" description="Helical" evidence="6">
    <location>
        <begin position="425"/>
        <end position="443"/>
    </location>
</feature>
<keyword evidence="5 6" id="KW-0472">Membrane</keyword>
<feature type="transmembrane region" description="Helical" evidence="6">
    <location>
        <begin position="394"/>
        <end position="413"/>
    </location>
</feature>
<evidence type="ECO:0000313" key="8">
    <source>
        <dbReference type="Proteomes" id="UP000194221"/>
    </source>
</evidence>
<feature type="transmembrane region" description="Helical" evidence="6">
    <location>
        <begin position="38"/>
        <end position="60"/>
    </location>
</feature>
<gene>
    <name evidence="7" type="ORF">WH52_07545</name>
</gene>
<evidence type="ECO:0000256" key="3">
    <source>
        <dbReference type="ARBA" id="ARBA00022692"/>
    </source>
</evidence>
<feature type="transmembrane region" description="Helical" evidence="6">
    <location>
        <begin position="361"/>
        <end position="379"/>
    </location>
</feature>
<dbReference type="PANTHER" id="PTHR30250">
    <property type="entry name" value="PST FAMILY PREDICTED COLANIC ACID TRANSPORTER"/>
    <property type="match status" value="1"/>
</dbReference>
<proteinExistence type="predicted"/>
<dbReference type="InterPro" id="IPR002797">
    <property type="entry name" value="Polysacc_synth"/>
</dbReference>
<accession>A0A1Y2PDY4</accession>
<keyword evidence="7" id="KW-0413">Isomerase</keyword>
<evidence type="ECO:0000256" key="4">
    <source>
        <dbReference type="ARBA" id="ARBA00022989"/>
    </source>
</evidence>
<evidence type="ECO:0000313" key="7">
    <source>
        <dbReference type="EMBL" id="OSY87888.1"/>
    </source>
</evidence>
<dbReference type="AlphaFoldDB" id="A0A1Y2PDY4"/>
<name>A0A1Y2PDY4_9FLAO</name>
<dbReference type="STRING" id="1635173.WH52_07545"/>
<comment type="subcellular location">
    <subcellularLocation>
        <location evidence="1">Cell membrane</location>
        <topology evidence="1">Multi-pass membrane protein</topology>
    </subcellularLocation>
</comment>
<evidence type="ECO:0000256" key="1">
    <source>
        <dbReference type="ARBA" id="ARBA00004651"/>
    </source>
</evidence>